<evidence type="ECO:0000313" key="1">
    <source>
        <dbReference type="EMBL" id="HDD43775.1"/>
    </source>
</evidence>
<organism evidence="1">
    <name type="scientific">Desulfofervidus auxilii</name>
    <dbReference type="NCBI Taxonomy" id="1621989"/>
    <lineage>
        <taxon>Bacteria</taxon>
        <taxon>Pseudomonadati</taxon>
        <taxon>Thermodesulfobacteriota</taxon>
        <taxon>Candidatus Desulfofervidia</taxon>
        <taxon>Candidatus Desulfofervidales</taxon>
        <taxon>Candidatus Desulfofervidaceae</taxon>
        <taxon>Candidatus Desulfofervidus</taxon>
    </lineage>
</organism>
<comment type="caution">
    <text evidence="1">The sequence shown here is derived from an EMBL/GenBank/DDBJ whole genome shotgun (WGS) entry which is preliminary data.</text>
</comment>
<name>A0A7C0U278_DESA2</name>
<dbReference type="AlphaFoldDB" id="A0A7C0U278"/>
<gene>
    <name evidence="1" type="ORF">ENG63_02800</name>
</gene>
<reference evidence="1" key="1">
    <citation type="journal article" date="2020" name="mSystems">
        <title>Genome- and Community-Level Interaction Insights into Carbon Utilization and Element Cycling Functions of Hydrothermarchaeota in Hydrothermal Sediment.</title>
        <authorList>
            <person name="Zhou Z."/>
            <person name="Liu Y."/>
            <person name="Xu W."/>
            <person name="Pan J."/>
            <person name="Luo Z.H."/>
            <person name="Li M."/>
        </authorList>
    </citation>
    <scope>NUCLEOTIDE SEQUENCE [LARGE SCALE GENOMIC DNA]</scope>
    <source>
        <strain evidence="1">HyVt-233</strain>
    </source>
</reference>
<dbReference type="Proteomes" id="UP000886289">
    <property type="component" value="Unassembled WGS sequence"/>
</dbReference>
<sequence>MALDNRRQTILDIYCHIYQKLVDYLEKFEQASDEYSCYAIVEKCFELAIQKFGESPPAQEQIKEALLTDLLKKIEGAFLLEYSSNDQLSDVLKAYKTDILNTPIPPANIEESQKIGEKLSQKFYQTYVPEYGGIKRQVELEIKPSSYFRLCSLPNKKGGMSKIILYFCVTDFTFTHYLNLPFYFLHEYLSHIHSACFLAENSPAKESAFEDGWLVYTACCLYKEYISSQVYKRHCLNKYFSSFKDKNVFRGYEWAENLKDLVGKELFMKISSLITMINYDALYESENIYCVQTEFLKRINRWLQYIAKHPDKKEEAIEWLNIAENVKDIFEALEVIFD</sequence>
<protein>
    <submittedName>
        <fullName evidence="1">Uncharacterized protein</fullName>
    </submittedName>
</protein>
<accession>A0A7C0U278</accession>
<dbReference type="EMBL" id="DRBS01000108">
    <property type="protein sequence ID" value="HDD43775.1"/>
    <property type="molecule type" value="Genomic_DNA"/>
</dbReference>
<proteinExistence type="predicted"/>